<dbReference type="Proteomes" id="UP000326018">
    <property type="component" value="Unassembled WGS sequence"/>
</dbReference>
<proteinExistence type="predicted"/>
<dbReference type="Pfam" id="PF17963">
    <property type="entry name" value="Big_9"/>
    <property type="match status" value="2"/>
</dbReference>
<feature type="signal peptide" evidence="1">
    <location>
        <begin position="1"/>
        <end position="24"/>
    </location>
</feature>
<dbReference type="EMBL" id="CABVIB010000039">
    <property type="protein sequence ID" value="VVO34317.1"/>
    <property type="molecule type" value="Genomic_DNA"/>
</dbReference>
<keyword evidence="1" id="KW-0732">Signal</keyword>
<dbReference type="Gene3D" id="2.60.40.2810">
    <property type="match status" value="1"/>
</dbReference>
<dbReference type="RefSeq" id="WP_150704972.1">
    <property type="nucleotide sequence ID" value="NZ_CABVIB010000039.1"/>
</dbReference>
<sequence precursor="true">MNKLPRLALNALGLTLSLSGSAFAQLAAVDPGPYTYATGKFPMWYQDNNSLSLELCQSRATSSRSPGAPGAPAYMCILNPEPGFYDDTLPMVFPDNWPPETFWYLAETSINDVGGYGVDAYVAGIEAAFTAEDPIDGDQASFARIRLRINVPVAGTYTITHPYGVETVNVTTPGRRAINITRDIGIGAPGNFSGALNGEVGPFLRSVNGPYTEVNPDTGAIETFVGDPNLSEAVTGSPNNTNFLRVQGPPGTIQTTLFTVSGKVLDSRAQTPVEIGRATYRRVASGTRVEVFGKSANTSSLCFRETVALVPGPPQSPCLTGMLGDNTGQFFGHRLTGSTVPPVVVVTATDPTNTTRPTAVSSKVSDVVKVQTARYNWTTHSLLIEATSSDEVVVPDMVAQGYGRLTKSGTLQRLTVADLTQPPATVTIKSASGGSDTEPVVVVGTAPDTGENQAPVAVADSGTTTAGVPVTLNLVANDNDPDNNTPLTIAALTPAVGGGSVALSSTSTVVYTPPAVVTAPLTATFTYKAQDAKGLASTTAATVTVTVNPPPNQVPVGVADSVATQGTAAVNINVLANDSDPDGNGPLVIASVAPPPAGRGTTTTNGTTVTYTPPAVILAPFTTTFTYVARDSLGALSAPVTVTVQVSPAVVLEAFNVTAASVTARAGNRFTWNFTGTSSAILGNTVTVQVTTPTGLVTLGTATVAITGRWTLNVTNAIAPSVNPTATIRSTPGSVRTVNVTVQ</sequence>
<evidence type="ECO:0000313" key="3">
    <source>
        <dbReference type="Proteomes" id="UP000326018"/>
    </source>
</evidence>
<evidence type="ECO:0008006" key="4">
    <source>
        <dbReference type="Google" id="ProtNLM"/>
    </source>
</evidence>
<evidence type="ECO:0000256" key="1">
    <source>
        <dbReference type="SAM" id="SignalP"/>
    </source>
</evidence>
<evidence type="ECO:0000313" key="2">
    <source>
        <dbReference type="EMBL" id="VVO34317.1"/>
    </source>
</evidence>
<feature type="chain" id="PRO_5022905325" description="RapA2 cadherin-like domain-containing protein" evidence="1">
    <location>
        <begin position="25"/>
        <end position="743"/>
    </location>
</feature>
<dbReference type="AlphaFoldDB" id="A0A5E7F8A7"/>
<organism evidence="2 3">
    <name type="scientific">Pseudomonas fluorescens</name>
    <dbReference type="NCBI Taxonomy" id="294"/>
    <lineage>
        <taxon>Bacteria</taxon>
        <taxon>Pseudomonadati</taxon>
        <taxon>Pseudomonadota</taxon>
        <taxon>Gammaproteobacteria</taxon>
        <taxon>Pseudomonadales</taxon>
        <taxon>Pseudomonadaceae</taxon>
        <taxon>Pseudomonas</taxon>
    </lineage>
</organism>
<gene>
    <name evidence="2" type="ORF">PS712_05273</name>
</gene>
<dbReference type="OrthoDB" id="7006393at2"/>
<protein>
    <recommendedName>
        <fullName evidence="4">RapA2 cadherin-like domain-containing protein</fullName>
    </recommendedName>
</protein>
<reference evidence="2 3" key="1">
    <citation type="submission" date="2019-09" db="EMBL/GenBank/DDBJ databases">
        <authorList>
            <person name="Chandra G."/>
            <person name="Truman W A."/>
        </authorList>
    </citation>
    <scope>NUCLEOTIDE SEQUENCE [LARGE SCALE GENOMIC DNA]</scope>
    <source>
        <strain evidence="2">PS712</strain>
    </source>
</reference>
<name>A0A5E7F8A7_PSEFL</name>
<accession>A0A5E7F8A7</accession>